<sequence>MDLLALRLSNQRLVGKKFANPEDVVAYFGAVQSQDYAGAKWSVGLRLENAHDETIERALNEGKILRTHVLRPTWHFVSPEDIRGFLELTSPRIKRVTKYYANKLGLTEAVFKQTNNIITQALVEHTYLTRQEIKTILNREGIETDVQRLGHIVANAEIDCIITSGPRRGKELTYALLDKRVPQARTMTRDESLARLTEKYFTSHGPAQIKDFAWWSGLSVKEATNGVDMIRSKFESVKMGDKIYLFSPEQKYRQTDVADVFLLSVYDEYFISYADRSDLIDEKYKRKLPVGNALLTSLIIVDGKVAGTWKRSIDRKGIKVELSPFDKLSEQNAEAVQKVVKDYGRFFGLPVEISKQ</sequence>
<dbReference type="InterPro" id="IPR009351">
    <property type="entry name" value="AlkZ-like"/>
</dbReference>
<keyword evidence="2" id="KW-1185">Reference proteome</keyword>
<dbReference type="PANTHER" id="PTHR38479">
    <property type="entry name" value="LMO0824 PROTEIN"/>
    <property type="match status" value="1"/>
</dbReference>
<organism evidence="1 2">
    <name type="scientific">Dehalogenimonas etheniformans</name>
    <dbReference type="NCBI Taxonomy" id="1536648"/>
    <lineage>
        <taxon>Bacteria</taxon>
        <taxon>Bacillati</taxon>
        <taxon>Chloroflexota</taxon>
        <taxon>Dehalococcoidia</taxon>
        <taxon>Dehalococcoidales</taxon>
        <taxon>Dehalococcoidaceae</taxon>
        <taxon>Dehalogenimonas</taxon>
    </lineage>
</organism>
<dbReference type="Pfam" id="PF06224">
    <property type="entry name" value="AlkZ-like"/>
    <property type="match status" value="1"/>
</dbReference>
<gene>
    <name evidence="1" type="ORF">JP09_009050</name>
</gene>
<evidence type="ECO:0000313" key="1">
    <source>
        <dbReference type="EMBL" id="PPD57465.1"/>
    </source>
</evidence>
<dbReference type="PANTHER" id="PTHR38479:SF2">
    <property type="entry name" value="WINGED HELIX DNA-BINDING DOMAIN-CONTAINING PROTEIN"/>
    <property type="match status" value="1"/>
</dbReference>
<evidence type="ECO:0000313" key="2">
    <source>
        <dbReference type="Proteomes" id="UP000235653"/>
    </source>
</evidence>
<dbReference type="Proteomes" id="UP000235653">
    <property type="component" value="Unassembled WGS sequence"/>
</dbReference>
<dbReference type="AlphaFoldDB" id="A0A2P5P599"/>
<dbReference type="EMBL" id="JQAN02000012">
    <property type="protein sequence ID" value="PPD57465.1"/>
    <property type="molecule type" value="Genomic_DNA"/>
</dbReference>
<comment type="caution">
    <text evidence="1">The sequence shown here is derived from an EMBL/GenBank/DDBJ whole genome shotgun (WGS) entry which is preliminary data.</text>
</comment>
<keyword evidence="1" id="KW-0238">DNA-binding</keyword>
<reference evidence="1 2" key="1">
    <citation type="journal article" date="2017" name="ISME J.">
        <title>Grape pomace compost harbors organohalide-respiring Dehalogenimonas species with novel reductive dehalogenase genes.</title>
        <authorList>
            <person name="Yang Y."/>
            <person name="Higgins S.A."/>
            <person name="Yan J."/>
            <person name="Simsir B."/>
            <person name="Chourey K."/>
            <person name="Iyer R."/>
            <person name="Hettich R.L."/>
            <person name="Baldwin B."/>
            <person name="Ogles D.M."/>
            <person name="Loffler F.E."/>
        </authorList>
    </citation>
    <scope>NUCLEOTIDE SEQUENCE [LARGE SCALE GENOMIC DNA]</scope>
    <source>
        <strain evidence="1 2">GP</strain>
    </source>
</reference>
<protein>
    <submittedName>
        <fullName evidence="1">Winged helix DNA-binding domain-containing protein</fullName>
    </submittedName>
</protein>
<dbReference type="GO" id="GO:0003677">
    <property type="term" value="F:DNA binding"/>
    <property type="evidence" value="ECO:0007669"/>
    <property type="project" value="UniProtKB-KW"/>
</dbReference>
<dbReference type="RefSeq" id="WP_102331657.1">
    <property type="nucleotide sequence ID" value="NZ_CP058566.2"/>
</dbReference>
<proteinExistence type="predicted"/>
<name>A0A2P5P599_9CHLR</name>
<dbReference type="OrthoDB" id="57247at2"/>
<accession>A0A2P5P599</accession>